<reference evidence="1 2" key="1">
    <citation type="journal article" date="2014" name="Genome Announc.">
        <title>Genome Sequence of Youngiibacter fragilis, the Type Strain of the Genus Youngiibacter.</title>
        <authorList>
            <person name="Wawrik C.B."/>
            <person name="Callaghan A.V."/>
            <person name="Stamps B.W."/>
            <person name="Wawrik B."/>
        </authorList>
    </citation>
    <scope>NUCLEOTIDE SEQUENCE [LARGE SCALE GENOMIC DNA]</scope>
    <source>
        <strain evidence="1 2">232.1</strain>
    </source>
</reference>
<evidence type="ECO:0000313" key="2">
    <source>
        <dbReference type="Proteomes" id="UP000017747"/>
    </source>
</evidence>
<evidence type="ECO:0000313" key="1">
    <source>
        <dbReference type="EMBL" id="ETA80480.1"/>
    </source>
</evidence>
<accession>V7I2K7</accession>
<dbReference type="RefSeq" id="WP_023386748.1">
    <property type="nucleotide sequence ID" value="NZ_AXUN02000181.1"/>
</dbReference>
<dbReference type="EMBL" id="AXUN02000181">
    <property type="protein sequence ID" value="ETA80480.1"/>
    <property type="molecule type" value="Genomic_DNA"/>
</dbReference>
<name>V7I2K7_9CLOT</name>
<comment type="caution">
    <text evidence="1">The sequence shown here is derived from an EMBL/GenBank/DDBJ whole genome shotgun (WGS) entry which is preliminary data.</text>
</comment>
<organism evidence="1 2">
    <name type="scientific">Youngiibacter fragilis 232.1</name>
    <dbReference type="NCBI Taxonomy" id="994573"/>
    <lineage>
        <taxon>Bacteria</taxon>
        <taxon>Bacillati</taxon>
        <taxon>Bacillota</taxon>
        <taxon>Clostridia</taxon>
        <taxon>Eubacteriales</taxon>
        <taxon>Clostridiaceae</taxon>
        <taxon>Youngiibacter</taxon>
    </lineage>
</organism>
<dbReference type="STRING" id="994573.T472_0212000"/>
<sequence length="70" mass="8161">MAYFRTQESAAPNNAYNPRLYVDYSEVPAFQVNVGDVWKQPSAMYINISDTWRQVVQAYINVGDVWREVK</sequence>
<gene>
    <name evidence="1" type="ORF">T472_0212000</name>
</gene>
<protein>
    <submittedName>
        <fullName evidence="1">Uncharacterized protein</fullName>
    </submittedName>
</protein>
<dbReference type="AlphaFoldDB" id="V7I2K7"/>
<proteinExistence type="predicted"/>
<dbReference type="Proteomes" id="UP000017747">
    <property type="component" value="Unassembled WGS sequence"/>
</dbReference>
<keyword evidence="2" id="KW-1185">Reference proteome</keyword>